<sequence>MKKMIIFCLVLLESSFAFSFCTYTVKDGDFLYNLGKENSIPKTSIFERTNNIININKNNYPEIVKNKINKGDKLILPTSKQDLENNYSNISNSTAKIKRCISDYRKVNKKEKIKENLYGEFSSMSQCLNSIKSRNGELDIMWDKPKSVSGLVKGTKLNFGCDLKETGSRGTYVEGWYEHETYK</sequence>
<dbReference type="KEGG" id="fad:CDH04_01515"/>
<reference evidence="3 5" key="2">
    <citation type="submission" date="2019-08" db="EMBL/GenBank/DDBJ databases">
        <title>Complete genome sequences of Francisella adeliensis (FSC1325 and FSC1326).</title>
        <authorList>
            <person name="Ohrman C."/>
            <person name="Uneklint I."/>
            <person name="Vallesi A."/>
            <person name="Karlsson L."/>
            <person name="Sjodin A."/>
        </authorList>
    </citation>
    <scope>NUCLEOTIDE SEQUENCE [LARGE SCALE GENOMIC DNA]</scope>
    <source>
        <strain evidence="3 5">FSC1325</strain>
    </source>
</reference>
<evidence type="ECO:0000256" key="1">
    <source>
        <dbReference type="SAM" id="SignalP"/>
    </source>
</evidence>
<evidence type="ECO:0008006" key="6">
    <source>
        <dbReference type="Google" id="ProtNLM"/>
    </source>
</evidence>
<keyword evidence="1" id="KW-0732">Signal</keyword>
<dbReference type="InterPro" id="IPR036779">
    <property type="entry name" value="LysM_dom_sf"/>
</dbReference>
<dbReference type="EMBL" id="CP043424">
    <property type="protein sequence ID" value="QIW11405.1"/>
    <property type="molecule type" value="Genomic_DNA"/>
</dbReference>
<keyword evidence="5" id="KW-1185">Reference proteome</keyword>
<dbReference type="OrthoDB" id="5298707at2"/>
<dbReference type="EMBL" id="CP021781">
    <property type="protein sequence ID" value="AXA33177.1"/>
    <property type="molecule type" value="Genomic_DNA"/>
</dbReference>
<feature type="chain" id="PRO_5016366651" description="LysM domain-containing protein" evidence="1">
    <location>
        <begin position="20"/>
        <end position="183"/>
    </location>
</feature>
<dbReference type="RefSeq" id="WP_112869350.1">
    <property type="nucleotide sequence ID" value="NZ_CP021781.1"/>
</dbReference>
<dbReference type="Proteomes" id="UP000251120">
    <property type="component" value="Chromosome"/>
</dbReference>
<name>A0A2Z4XWE7_9GAMM</name>
<proteinExistence type="predicted"/>
<gene>
    <name evidence="2" type="ORF">CDH04_01515</name>
    <name evidence="3" type="ORF">FZC43_01515</name>
</gene>
<protein>
    <recommendedName>
        <fullName evidence="6">LysM domain-containing protein</fullName>
    </recommendedName>
</protein>
<evidence type="ECO:0000313" key="4">
    <source>
        <dbReference type="Proteomes" id="UP000251120"/>
    </source>
</evidence>
<evidence type="ECO:0000313" key="5">
    <source>
        <dbReference type="Proteomes" id="UP000681131"/>
    </source>
</evidence>
<dbReference type="Proteomes" id="UP000681131">
    <property type="component" value="Chromosome"/>
</dbReference>
<evidence type="ECO:0000313" key="2">
    <source>
        <dbReference type="EMBL" id="AXA33177.1"/>
    </source>
</evidence>
<organism evidence="2 4">
    <name type="scientific">Francisella adeliensis</name>
    <dbReference type="NCBI Taxonomy" id="2007306"/>
    <lineage>
        <taxon>Bacteria</taxon>
        <taxon>Pseudomonadati</taxon>
        <taxon>Pseudomonadota</taxon>
        <taxon>Gammaproteobacteria</taxon>
        <taxon>Thiotrichales</taxon>
        <taxon>Francisellaceae</taxon>
        <taxon>Francisella</taxon>
    </lineage>
</organism>
<evidence type="ECO:0000313" key="3">
    <source>
        <dbReference type="EMBL" id="QIW11405.1"/>
    </source>
</evidence>
<accession>A0A2Z4XWE7</accession>
<dbReference type="Gene3D" id="3.10.350.10">
    <property type="entry name" value="LysM domain"/>
    <property type="match status" value="1"/>
</dbReference>
<reference evidence="2 4" key="1">
    <citation type="submission" date="2017-06" db="EMBL/GenBank/DDBJ databases">
        <title>Complete genome of Francisella adeliensis.</title>
        <authorList>
            <person name="Vallesi A."/>
            <person name="Sjodin A."/>
        </authorList>
    </citation>
    <scope>NUCLEOTIDE SEQUENCE [LARGE SCALE GENOMIC DNA]</scope>
    <source>
        <strain evidence="2 4">FDC440</strain>
    </source>
</reference>
<dbReference type="AlphaFoldDB" id="A0A2Z4XWE7"/>
<feature type="signal peptide" evidence="1">
    <location>
        <begin position="1"/>
        <end position="19"/>
    </location>
</feature>